<dbReference type="Pfam" id="PF00593">
    <property type="entry name" value="TonB_dep_Rec_b-barrel"/>
    <property type="match status" value="1"/>
</dbReference>
<dbReference type="NCBIfam" id="TIGR04057">
    <property type="entry name" value="SusC_RagA_signa"/>
    <property type="match status" value="1"/>
</dbReference>
<keyword evidence="3 8" id="KW-1134">Transmembrane beta strand</keyword>
<dbReference type="PROSITE" id="PS52016">
    <property type="entry name" value="TONB_DEPENDENT_REC_3"/>
    <property type="match status" value="1"/>
</dbReference>
<dbReference type="Proteomes" id="UP000187464">
    <property type="component" value="Chromosome I"/>
</dbReference>
<dbReference type="SUPFAM" id="SSF49464">
    <property type="entry name" value="Carboxypeptidase regulatory domain-like"/>
    <property type="match status" value="1"/>
</dbReference>
<dbReference type="InterPro" id="IPR012910">
    <property type="entry name" value="Plug_dom"/>
</dbReference>
<proteinExistence type="inferred from homology"/>
<dbReference type="Gene3D" id="2.60.40.1120">
    <property type="entry name" value="Carboxypeptidase-like, regulatory domain"/>
    <property type="match status" value="1"/>
</dbReference>
<dbReference type="Gene3D" id="2.40.170.20">
    <property type="entry name" value="TonB-dependent receptor, beta-barrel domain"/>
    <property type="match status" value="1"/>
</dbReference>
<dbReference type="STRING" id="1642647.PSM36_1104"/>
<evidence type="ECO:0000259" key="10">
    <source>
        <dbReference type="Pfam" id="PF00593"/>
    </source>
</evidence>
<dbReference type="GO" id="GO:0009279">
    <property type="term" value="C:cell outer membrane"/>
    <property type="evidence" value="ECO:0007669"/>
    <property type="project" value="UniProtKB-SubCell"/>
</dbReference>
<dbReference type="Pfam" id="PF13715">
    <property type="entry name" value="CarbopepD_reg_2"/>
    <property type="match status" value="1"/>
</dbReference>
<dbReference type="RefSeq" id="WP_232001522.1">
    <property type="nucleotide sequence ID" value="NZ_LT605205.1"/>
</dbReference>
<dbReference type="InterPro" id="IPR000531">
    <property type="entry name" value="Beta-barrel_TonB"/>
</dbReference>
<comment type="subcellular location">
    <subcellularLocation>
        <location evidence="1 8">Cell outer membrane</location>
        <topology evidence="1 8">Multi-pass membrane protein</topology>
    </subcellularLocation>
</comment>
<evidence type="ECO:0000256" key="1">
    <source>
        <dbReference type="ARBA" id="ARBA00004571"/>
    </source>
</evidence>
<dbReference type="InterPro" id="IPR008969">
    <property type="entry name" value="CarboxyPept-like_regulatory"/>
</dbReference>
<accession>A0A1R3T1C3</accession>
<dbReference type="SUPFAM" id="SSF56935">
    <property type="entry name" value="Porins"/>
    <property type="match status" value="1"/>
</dbReference>
<dbReference type="Pfam" id="PF07715">
    <property type="entry name" value="Plug"/>
    <property type="match status" value="1"/>
</dbReference>
<dbReference type="FunFam" id="2.170.130.10:FF:000008">
    <property type="entry name" value="SusC/RagA family TonB-linked outer membrane protein"/>
    <property type="match status" value="1"/>
</dbReference>
<protein>
    <submittedName>
        <fullName evidence="12">SusC/RagA family</fullName>
    </submittedName>
</protein>
<dbReference type="InterPro" id="IPR023996">
    <property type="entry name" value="TonB-dep_OMP_SusC/RagA"/>
</dbReference>
<dbReference type="EMBL" id="LT605205">
    <property type="protein sequence ID" value="SCD19929.1"/>
    <property type="molecule type" value="Genomic_DNA"/>
</dbReference>
<reference evidence="12 13" key="1">
    <citation type="submission" date="2016-08" db="EMBL/GenBank/DDBJ databases">
        <authorList>
            <person name="Seilhamer J.J."/>
        </authorList>
    </citation>
    <scope>NUCLEOTIDE SEQUENCE [LARGE SCALE GENOMIC DNA]</scope>
    <source>
        <strain evidence="12">M3/6</strain>
    </source>
</reference>
<evidence type="ECO:0000256" key="4">
    <source>
        <dbReference type="ARBA" id="ARBA00022692"/>
    </source>
</evidence>
<sequence length="1156" mass="129785">MNKLTDPHRVIWRKRPLTVMFIFVFLITGNFNGFAGDYTQNEKLSVKMQQATFDEIVSAIENQSDYVFFYKSSDVDRNIHYDVDLENRNIHEILDQLMENSSLSYRISGKYIFIDKKEIRKDNELVTKESSVLQQRKQITGTVTDEQGEPVIGANIIENGTNNGTVSDIDGRFSLLVENENATLRISYIGYIEQEINITGRNSLNVVLQEDTQALDELVVVGYGVIRKSDVTGSISTAKGSDIIKSQSFNALEGLKGKAAGVNIFSNTGQPGGEMRVIIRGIATINASASPLYVVDGVVMSNFQFLNPNDIESIEVLKDASSAAIYGARGANGVVLVTTKRGGNTGNQARISYDGSVSLSTMARYMDVMNSSEWMATFKQGLENANTWQGRNFTTDLSQIFTDPRLFNSDGSPKYDTDWQRESSRMALSHNHQLNIQRGDGTSSMGAFLNYTDQQGILHNTYMKRLNAKLAYDDKPTKWLSTGVNLLVNHTWANRTSDNPYGQGALRTMVELSPFIPVMLDGVYMQSNDVQTSSILRDQNNPNSGSQGFSPEGVGNPVELLKRLEAMQYRTQIFGNTALTFHLNKDLELKTQFGVDYHNNRNANYTPFTPRPLINQSANDGAASANNSNTFYWQEETYLTYNKEIGKHYINALAGVSWQERTYTYFSASDKIYSDDFYGYYNMGSGTERPSVSNDHDRWAMNSYFLRGVYSYDSKYMATLTSRWDGSSKFGANNKYSWFPSIGLGWMMSSEDFLIDNPVISRLKPHTSFGVTGNSEIGTYASLATIGQSTTIIGESLQTVSYRSRMPNPDLKWERTNQWDVGIDLGLFNNRINVEASYYYKYTTDLLLGRPLPRSTGFSSITSNIGEVSNRGIDLLINAYPIDNQNFQWNTTFNLSFNKNRVEKLDESSSVDPLTGKRQILLDGFVGYDMLIREGEELSTFYGYKRAGIYDGNPANWNTETMNVPSTIGEKVTYKEREILGNGLPDWMGSLINTFNYRGFDLTVDLQFSLGADIMQEYFHSAEGRFLTSGLDRLWQEAWHPTLNPNGSAQAIRLANFGMGNNANADDTWVADGSYLRGNLIQLGYTFSSSAVQNMGLSALRFYANVNNAFLVTSSDYLGYDPDNSSRLGDNKWGTNRQFFTYPRARTFTFGINLTF</sequence>
<evidence type="ECO:0000259" key="11">
    <source>
        <dbReference type="Pfam" id="PF07715"/>
    </source>
</evidence>
<dbReference type="AlphaFoldDB" id="A0A1R3T1C3"/>
<evidence type="ECO:0000256" key="7">
    <source>
        <dbReference type="ARBA" id="ARBA00023237"/>
    </source>
</evidence>
<dbReference type="InterPro" id="IPR039426">
    <property type="entry name" value="TonB-dep_rcpt-like"/>
</dbReference>
<dbReference type="KEGG" id="psac:PSM36_1104"/>
<evidence type="ECO:0000313" key="13">
    <source>
        <dbReference type="Proteomes" id="UP000187464"/>
    </source>
</evidence>
<dbReference type="InterPro" id="IPR037066">
    <property type="entry name" value="Plug_dom_sf"/>
</dbReference>
<dbReference type="NCBIfam" id="TIGR04056">
    <property type="entry name" value="OMP_RagA_SusC"/>
    <property type="match status" value="1"/>
</dbReference>
<evidence type="ECO:0000256" key="5">
    <source>
        <dbReference type="ARBA" id="ARBA00023077"/>
    </source>
</evidence>
<keyword evidence="4 8" id="KW-0812">Transmembrane</keyword>
<keyword evidence="6 8" id="KW-0472">Membrane</keyword>
<dbReference type="InterPro" id="IPR023997">
    <property type="entry name" value="TonB-dep_OMP_SusC/RagA_CS"/>
</dbReference>
<feature type="domain" description="TonB-dependent receptor-like beta-barrel" evidence="10">
    <location>
        <begin position="540"/>
        <end position="1108"/>
    </location>
</feature>
<evidence type="ECO:0000256" key="8">
    <source>
        <dbReference type="PROSITE-ProRule" id="PRU01360"/>
    </source>
</evidence>
<gene>
    <name evidence="12" type="ORF">PSM36_1104</name>
</gene>
<feature type="domain" description="TonB-dependent receptor plug" evidence="11">
    <location>
        <begin position="228"/>
        <end position="334"/>
    </location>
</feature>
<dbReference type="Gene3D" id="2.170.130.10">
    <property type="entry name" value="TonB-dependent receptor, plug domain"/>
    <property type="match status" value="1"/>
</dbReference>
<evidence type="ECO:0000313" key="12">
    <source>
        <dbReference type="EMBL" id="SCD19929.1"/>
    </source>
</evidence>
<keyword evidence="13" id="KW-1185">Reference proteome</keyword>
<dbReference type="FunFam" id="2.60.40.1120:FF:000003">
    <property type="entry name" value="Outer membrane protein Omp121"/>
    <property type="match status" value="1"/>
</dbReference>
<evidence type="ECO:0000256" key="2">
    <source>
        <dbReference type="ARBA" id="ARBA00022448"/>
    </source>
</evidence>
<dbReference type="InterPro" id="IPR036942">
    <property type="entry name" value="Beta-barrel_TonB_sf"/>
</dbReference>
<keyword evidence="7 8" id="KW-0998">Cell outer membrane</keyword>
<evidence type="ECO:0000256" key="6">
    <source>
        <dbReference type="ARBA" id="ARBA00023136"/>
    </source>
</evidence>
<keyword evidence="2 8" id="KW-0813">Transport</keyword>
<organism evidence="12 13">
    <name type="scientific">Proteiniphilum saccharofermentans</name>
    <dbReference type="NCBI Taxonomy" id="1642647"/>
    <lineage>
        <taxon>Bacteria</taxon>
        <taxon>Pseudomonadati</taxon>
        <taxon>Bacteroidota</taxon>
        <taxon>Bacteroidia</taxon>
        <taxon>Bacteroidales</taxon>
        <taxon>Dysgonomonadaceae</taxon>
        <taxon>Proteiniphilum</taxon>
    </lineage>
</organism>
<comment type="similarity">
    <text evidence="8 9">Belongs to the TonB-dependent receptor family.</text>
</comment>
<evidence type="ECO:0000256" key="3">
    <source>
        <dbReference type="ARBA" id="ARBA00022452"/>
    </source>
</evidence>
<name>A0A1R3T1C3_9BACT</name>
<keyword evidence="5 9" id="KW-0798">TonB box</keyword>
<evidence type="ECO:0000256" key="9">
    <source>
        <dbReference type="RuleBase" id="RU003357"/>
    </source>
</evidence>